<gene>
    <name evidence="2" type="ORF">ACFFQA_19700</name>
</gene>
<evidence type="ECO:0000313" key="2">
    <source>
        <dbReference type="EMBL" id="MFB9906167.1"/>
    </source>
</evidence>
<organism evidence="2 3">
    <name type="scientific">Allokutzneria oryzae</name>
    <dbReference type="NCBI Taxonomy" id="1378989"/>
    <lineage>
        <taxon>Bacteria</taxon>
        <taxon>Bacillati</taxon>
        <taxon>Actinomycetota</taxon>
        <taxon>Actinomycetes</taxon>
        <taxon>Pseudonocardiales</taxon>
        <taxon>Pseudonocardiaceae</taxon>
        <taxon>Allokutzneria</taxon>
    </lineage>
</organism>
<dbReference type="RefSeq" id="WP_377854029.1">
    <property type="nucleotide sequence ID" value="NZ_JBHLZU010000018.1"/>
</dbReference>
<protein>
    <submittedName>
        <fullName evidence="2">Uncharacterized protein</fullName>
    </submittedName>
</protein>
<dbReference type="EMBL" id="JBHLZU010000018">
    <property type="protein sequence ID" value="MFB9906167.1"/>
    <property type="molecule type" value="Genomic_DNA"/>
</dbReference>
<keyword evidence="3" id="KW-1185">Reference proteome</keyword>
<comment type="caution">
    <text evidence="2">The sequence shown here is derived from an EMBL/GenBank/DDBJ whole genome shotgun (WGS) entry which is preliminary data.</text>
</comment>
<feature type="region of interest" description="Disordered" evidence="1">
    <location>
        <begin position="98"/>
        <end position="118"/>
    </location>
</feature>
<accession>A0ABV5ZZ38</accession>
<evidence type="ECO:0000313" key="3">
    <source>
        <dbReference type="Proteomes" id="UP001589693"/>
    </source>
</evidence>
<proteinExistence type="predicted"/>
<dbReference type="Proteomes" id="UP001589693">
    <property type="component" value="Unassembled WGS sequence"/>
</dbReference>
<sequence length="229" mass="23810">MSQGEVGDRVRTTADTVKAARAVVLAAQELAADARDGLALALDGSEPEIHAGVVGVLTTAVSAIGDAADYAGALSAALIAFADRMGTGRGAGTGSVVAPAASAPARPDPAKAPPTLGRWKGKTAKEHVLNGGEDIGRKPRGSKSMPIRLVDSVEELDEIFATLRVGAEREDIPHYKGRMYRFPDGTRIAYRTSSRSGGDNDPTMDLAVPGKQKTTLKVHVSHEEQDGTS</sequence>
<reference evidence="2 3" key="1">
    <citation type="submission" date="2024-09" db="EMBL/GenBank/DDBJ databases">
        <authorList>
            <person name="Sun Q."/>
            <person name="Mori K."/>
        </authorList>
    </citation>
    <scope>NUCLEOTIDE SEQUENCE [LARGE SCALE GENOMIC DNA]</scope>
    <source>
        <strain evidence="2 3">TBRC 7907</strain>
    </source>
</reference>
<name>A0ABV5ZZ38_9PSEU</name>
<evidence type="ECO:0000256" key="1">
    <source>
        <dbReference type="SAM" id="MobiDB-lite"/>
    </source>
</evidence>